<dbReference type="PROSITE" id="PS50222">
    <property type="entry name" value="EF_HAND_2"/>
    <property type="match status" value="3"/>
</dbReference>
<reference evidence="5" key="1">
    <citation type="submission" date="2015-02" db="EMBL/GenBank/DDBJ databases">
        <authorList>
            <person name="Chooi Y.-H."/>
        </authorList>
    </citation>
    <scope>NUCLEOTIDE SEQUENCE</scope>
</reference>
<evidence type="ECO:0000256" key="3">
    <source>
        <dbReference type="ARBA" id="ARBA00022837"/>
    </source>
</evidence>
<dbReference type="InterPro" id="IPR002048">
    <property type="entry name" value="EF_hand_dom"/>
</dbReference>
<dbReference type="Pfam" id="PF13499">
    <property type="entry name" value="EF-hand_7"/>
    <property type="match status" value="1"/>
</dbReference>
<dbReference type="InterPro" id="IPR011992">
    <property type="entry name" value="EF-hand-dom_pair"/>
</dbReference>
<proteinExistence type="evidence at transcript level"/>
<dbReference type="SUPFAM" id="SSF47473">
    <property type="entry name" value="EF-hand"/>
    <property type="match status" value="1"/>
</dbReference>
<name>A0A0K1P2X9_PECGU</name>
<evidence type="ECO:0000256" key="2">
    <source>
        <dbReference type="ARBA" id="ARBA00022737"/>
    </source>
</evidence>
<feature type="domain" description="EF-hand" evidence="4">
    <location>
        <begin position="75"/>
        <end position="110"/>
    </location>
</feature>
<dbReference type="SMART" id="SM00054">
    <property type="entry name" value="EFh"/>
    <property type="match status" value="3"/>
</dbReference>
<dbReference type="GO" id="GO:0043226">
    <property type="term" value="C:organelle"/>
    <property type="evidence" value="ECO:0007669"/>
    <property type="project" value="UniProtKB-ARBA"/>
</dbReference>
<dbReference type="FunFam" id="1.10.238.10:FF:000178">
    <property type="entry name" value="Calmodulin-2 A"/>
    <property type="match status" value="1"/>
</dbReference>
<dbReference type="GO" id="GO:0005509">
    <property type="term" value="F:calcium ion binding"/>
    <property type="evidence" value="ECO:0007669"/>
    <property type="project" value="InterPro"/>
</dbReference>
<organism evidence="5">
    <name type="scientific">Pectinaria gouldii</name>
    <name type="common">Trumpet worm</name>
    <name type="synonym">Ice-cream cone worm</name>
    <dbReference type="NCBI Taxonomy" id="260746"/>
    <lineage>
        <taxon>Eukaryota</taxon>
        <taxon>Metazoa</taxon>
        <taxon>Spiralia</taxon>
        <taxon>Lophotrochozoa</taxon>
        <taxon>Annelida</taxon>
        <taxon>Polychaeta</taxon>
        <taxon>Sedentaria</taxon>
        <taxon>Canalipalpata</taxon>
        <taxon>Terebellida</taxon>
        <taxon>Terebelliformia</taxon>
        <taxon>Pectinariidae</taxon>
        <taxon>Pectinaria</taxon>
    </lineage>
</organism>
<feature type="domain" description="EF-hand" evidence="4">
    <location>
        <begin position="38"/>
        <end position="73"/>
    </location>
</feature>
<dbReference type="Pfam" id="PF13202">
    <property type="entry name" value="EF-hand_5"/>
    <property type="match status" value="1"/>
</dbReference>
<dbReference type="PROSITE" id="PS00018">
    <property type="entry name" value="EF_HAND_1"/>
    <property type="match status" value="3"/>
</dbReference>
<evidence type="ECO:0000256" key="1">
    <source>
        <dbReference type="ARBA" id="ARBA00022723"/>
    </source>
</evidence>
<dbReference type="PANTHER" id="PTHR34524:SF6">
    <property type="entry name" value="CALCYPHOSINE LIKE"/>
    <property type="match status" value="1"/>
</dbReference>
<feature type="domain" description="EF-hand" evidence="4">
    <location>
        <begin position="2"/>
        <end position="37"/>
    </location>
</feature>
<dbReference type="EMBL" id="KP835771">
    <property type="protein sequence ID" value="AKU78333.1"/>
    <property type="molecule type" value="mRNA"/>
</dbReference>
<dbReference type="InterPro" id="IPR018247">
    <property type="entry name" value="EF_Hand_1_Ca_BS"/>
</dbReference>
<keyword evidence="3" id="KW-0106">Calcium</keyword>
<dbReference type="InterPro" id="IPR051581">
    <property type="entry name" value="Ca-bind"/>
</dbReference>
<keyword evidence="2" id="KW-0677">Repeat</keyword>
<keyword evidence="1" id="KW-0479">Metal-binding</keyword>
<dbReference type="AlphaFoldDB" id="A0A0K1P2X9"/>
<dbReference type="PANTHER" id="PTHR34524">
    <property type="entry name" value="CALCYPHOSIN"/>
    <property type="match status" value="1"/>
</dbReference>
<accession>A0A0K1P2X9</accession>
<sequence>MATSHQYEQWFRSADKDGSGYLTSKELSKALKAKGYKIGRKQLKEQFKQFDLDGDGKITLQEYLIAMGQVPEVLHKEATLRKAFEKADRNGDGNLDIGELNPIFVEMKKYLNPDEDLH</sequence>
<evidence type="ECO:0000259" key="4">
    <source>
        <dbReference type="PROSITE" id="PS50222"/>
    </source>
</evidence>
<dbReference type="Gene3D" id="1.10.238.10">
    <property type="entry name" value="EF-hand"/>
    <property type="match status" value="1"/>
</dbReference>
<protein>
    <submittedName>
        <fullName evidence="5">Putative calcium binding protein KEY</fullName>
    </submittedName>
</protein>
<evidence type="ECO:0000313" key="5">
    <source>
        <dbReference type="EMBL" id="AKU78333.1"/>
    </source>
</evidence>